<dbReference type="PANTHER" id="PTHR47696:SF1">
    <property type="entry name" value="THAP DOMAIN-CONTAINING PROTEIN 2"/>
    <property type="match status" value="1"/>
</dbReference>
<name>A0AAN9Y0K7_9HEMI</name>
<dbReference type="InterPro" id="IPR038441">
    <property type="entry name" value="THAP_Znf_sf"/>
</dbReference>
<feature type="domain" description="THAP-type" evidence="7">
    <location>
        <begin position="1"/>
        <end position="87"/>
    </location>
</feature>
<dbReference type="InterPro" id="IPR026521">
    <property type="entry name" value="THAP2"/>
</dbReference>
<sequence>MPNFCCAYGCSACSDINKDVMFHQFPDAKKDKERYLKWFHAIKRKNFKPSKATKLCSLHFLPSDYTQSVSVIGGAPRLKKDAVPSVFNFPDHLVPKKPPERRVIVRHVSQPQEISHESHDDFTLEMDSTSAIKPSHSSVGVQTVITGSKITETISELRKERESLRKKLARRNTSVSTMSKMIHLFKKESLLDDCADHSS</sequence>
<dbReference type="SMART" id="SM00692">
    <property type="entry name" value="DM3"/>
    <property type="match status" value="1"/>
</dbReference>
<keyword evidence="9" id="KW-1185">Reference proteome</keyword>
<organism evidence="8 9">
    <name type="scientific">Parthenolecanium corni</name>
    <dbReference type="NCBI Taxonomy" id="536013"/>
    <lineage>
        <taxon>Eukaryota</taxon>
        <taxon>Metazoa</taxon>
        <taxon>Ecdysozoa</taxon>
        <taxon>Arthropoda</taxon>
        <taxon>Hexapoda</taxon>
        <taxon>Insecta</taxon>
        <taxon>Pterygota</taxon>
        <taxon>Neoptera</taxon>
        <taxon>Paraneoptera</taxon>
        <taxon>Hemiptera</taxon>
        <taxon>Sternorrhyncha</taxon>
        <taxon>Coccoidea</taxon>
        <taxon>Coccidae</taxon>
        <taxon>Parthenolecanium</taxon>
    </lineage>
</organism>
<keyword evidence="4 5" id="KW-0238">DNA-binding</keyword>
<dbReference type="GO" id="GO:0003677">
    <property type="term" value="F:DNA binding"/>
    <property type="evidence" value="ECO:0007669"/>
    <property type="project" value="UniProtKB-UniRule"/>
</dbReference>
<protein>
    <recommendedName>
        <fullName evidence="7">THAP-type domain-containing protein</fullName>
    </recommendedName>
</protein>
<evidence type="ECO:0000256" key="3">
    <source>
        <dbReference type="ARBA" id="ARBA00022833"/>
    </source>
</evidence>
<dbReference type="PROSITE" id="PS50950">
    <property type="entry name" value="ZF_THAP"/>
    <property type="match status" value="1"/>
</dbReference>
<evidence type="ECO:0000256" key="6">
    <source>
        <dbReference type="SAM" id="Coils"/>
    </source>
</evidence>
<evidence type="ECO:0000256" key="1">
    <source>
        <dbReference type="ARBA" id="ARBA00022723"/>
    </source>
</evidence>
<evidence type="ECO:0000313" key="8">
    <source>
        <dbReference type="EMBL" id="KAK7576198.1"/>
    </source>
</evidence>
<feature type="coiled-coil region" evidence="6">
    <location>
        <begin position="147"/>
        <end position="174"/>
    </location>
</feature>
<keyword evidence="2 5" id="KW-0863">Zinc-finger</keyword>
<keyword evidence="3" id="KW-0862">Zinc</keyword>
<dbReference type="SUPFAM" id="SSF57716">
    <property type="entry name" value="Glucocorticoid receptor-like (DNA-binding domain)"/>
    <property type="match status" value="1"/>
</dbReference>
<dbReference type="Pfam" id="PF05485">
    <property type="entry name" value="THAP"/>
    <property type="match status" value="1"/>
</dbReference>
<proteinExistence type="predicted"/>
<dbReference type="SMART" id="SM00980">
    <property type="entry name" value="THAP"/>
    <property type="match status" value="1"/>
</dbReference>
<evidence type="ECO:0000256" key="5">
    <source>
        <dbReference type="PROSITE-ProRule" id="PRU00309"/>
    </source>
</evidence>
<accession>A0AAN9Y0K7</accession>
<evidence type="ECO:0000256" key="2">
    <source>
        <dbReference type="ARBA" id="ARBA00022771"/>
    </source>
</evidence>
<evidence type="ECO:0000256" key="4">
    <source>
        <dbReference type="ARBA" id="ARBA00023125"/>
    </source>
</evidence>
<dbReference type="AlphaFoldDB" id="A0AAN9Y0K7"/>
<dbReference type="EMBL" id="JBBCAQ010000036">
    <property type="protein sequence ID" value="KAK7576198.1"/>
    <property type="molecule type" value="Genomic_DNA"/>
</dbReference>
<evidence type="ECO:0000259" key="7">
    <source>
        <dbReference type="PROSITE" id="PS50950"/>
    </source>
</evidence>
<keyword evidence="1" id="KW-0479">Metal-binding</keyword>
<gene>
    <name evidence="8" type="ORF">V9T40_012484</name>
</gene>
<dbReference type="InterPro" id="IPR006612">
    <property type="entry name" value="THAP_Znf"/>
</dbReference>
<keyword evidence="6" id="KW-0175">Coiled coil</keyword>
<comment type="caution">
    <text evidence="8">The sequence shown here is derived from an EMBL/GenBank/DDBJ whole genome shotgun (WGS) entry which is preliminary data.</text>
</comment>
<dbReference type="PANTHER" id="PTHR47696">
    <property type="entry name" value="THAP DOMAIN-CONTAINING PROTEIN 2"/>
    <property type="match status" value="1"/>
</dbReference>
<dbReference type="Gene3D" id="6.20.210.20">
    <property type="entry name" value="THAP domain"/>
    <property type="match status" value="1"/>
</dbReference>
<dbReference type="Proteomes" id="UP001367676">
    <property type="component" value="Unassembled WGS sequence"/>
</dbReference>
<reference evidence="8 9" key="1">
    <citation type="submission" date="2024-03" db="EMBL/GenBank/DDBJ databases">
        <title>Adaptation during the transition from Ophiocordyceps entomopathogen to insect associate is accompanied by gene loss and intensified selection.</title>
        <authorList>
            <person name="Ward C.M."/>
            <person name="Onetto C.A."/>
            <person name="Borneman A.R."/>
        </authorList>
    </citation>
    <scope>NUCLEOTIDE SEQUENCE [LARGE SCALE GENOMIC DNA]</scope>
    <source>
        <strain evidence="8">AWRI1</strain>
        <tissue evidence="8">Single Adult Female</tissue>
    </source>
</reference>
<evidence type="ECO:0000313" key="9">
    <source>
        <dbReference type="Proteomes" id="UP001367676"/>
    </source>
</evidence>
<dbReference type="GO" id="GO:0008270">
    <property type="term" value="F:zinc ion binding"/>
    <property type="evidence" value="ECO:0007669"/>
    <property type="project" value="UniProtKB-KW"/>
</dbReference>